<dbReference type="SUPFAM" id="SSF48498">
    <property type="entry name" value="Tetracyclin repressor-like, C-terminal domain"/>
    <property type="match status" value="1"/>
</dbReference>
<dbReference type="Gene3D" id="1.10.357.10">
    <property type="entry name" value="Tetracycline Repressor, domain 2"/>
    <property type="match status" value="1"/>
</dbReference>
<dbReference type="Proteomes" id="UP000199119">
    <property type="component" value="Unassembled WGS sequence"/>
</dbReference>
<keyword evidence="3 5" id="KW-0238">DNA-binding</keyword>
<evidence type="ECO:0000256" key="1">
    <source>
        <dbReference type="ARBA" id="ARBA00022491"/>
    </source>
</evidence>
<dbReference type="GO" id="GO:0003700">
    <property type="term" value="F:DNA-binding transcription factor activity"/>
    <property type="evidence" value="ECO:0007669"/>
    <property type="project" value="TreeGrafter"/>
</dbReference>
<dbReference type="PANTHER" id="PTHR30055:SF240">
    <property type="entry name" value="HTH-TYPE TRANSCRIPTIONAL REGULATOR ACRR"/>
    <property type="match status" value="1"/>
</dbReference>
<dbReference type="STRING" id="1177982.SAMN04489711_115100"/>
<dbReference type="PROSITE" id="PS01081">
    <property type="entry name" value="HTH_TETR_1"/>
    <property type="match status" value="1"/>
</dbReference>
<keyword evidence="1" id="KW-0678">Repressor</keyword>
<evidence type="ECO:0000256" key="5">
    <source>
        <dbReference type="PROSITE-ProRule" id="PRU00335"/>
    </source>
</evidence>
<dbReference type="InterPro" id="IPR023772">
    <property type="entry name" value="DNA-bd_HTH_TetR-type_CS"/>
</dbReference>
<dbReference type="PANTHER" id="PTHR30055">
    <property type="entry name" value="HTH-TYPE TRANSCRIPTIONAL REGULATOR RUTR"/>
    <property type="match status" value="1"/>
</dbReference>
<sequence length="206" mass="23043">MARRTKQDADATRSRLLDAAELVFYEKGVSRASLNDIACAAGLTRGAIYWHFKDKGDLFNAMMDRVTSPLQEASCESAAMVGVSPLQRLRNRVELVQRCIATDERMWRVFEIALFRVEYVDEMAVARDRHIEECGTFQAQLELDLQAAAEHEGVKLAQGSLAAVIGLRAVFEGLMHSWLLNKEQFDLVSVSRAAVDTYLSGLGFRL</sequence>
<evidence type="ECO:0000313" key="8">
    <source>
        <dbReference type="Proteomes" id="UP000199119"/>
    </source>
</evidence>
<dbReference type="Pfam" id="PF00440">
    <property type="entry name" value="TetR_N"/>
    <property type="match status" value="1"/>
</dbReference>
<dbReference type="InterPro" id="IPR013572">
    <property type="entry name" value="Tscrpt_reg_MAATS_C"/>
</dbReference>
<dbReference type="PRINTS" id="PR00455">
    <property type="entry name" value="HTHTETR"/>
</dbReference>
<name>A0A1I2GJJ1_9BURK</name>
<proteinExistence type="predicted"/>
<dbReference type="AlphaFoldDB" id="A0A1I2GJJ1"/>
<keyword evidence="4" id="KW-0804">Transcription</keyword>
<dbReference type="RefSeq" id="WP_092940945.1">
    <property type="nucleotide sequence ID" value="NZ_FONX01000015.1"/>
</dbReference>
<reference evidence="8" key="1">
    <citation type="submission" date="2016-10" db="EMBL/GenBank/DDBJ databases">
        <authorList>
            <person name="Varghese N."/>
            <person name="Submissions S."/>
        </authorList>
    </citation>
    <scope>NUCLEOTIDE SEQUENCE [LARGE SCALE GENOMIC DNA]</scope>
    <source>
        <strain evidence="8">DSM 27981</strain>
    </source>
</reference>
<evidence type="ECO:0000259" key="6">
    <source>
        <dbReference type="PROSITE" id="PS50977"/>
    </source>
</evidence>
<dbReference type="InterPro" id="IPR050109">
    <property type="entry name" value="HTH-type_TetR-like_transc_reg"/>
</dbReference>
<dbReference type="GO" id="GO:0000976">
    <property type="term" value="F:transcription cis-regulatory region binding"/>
    <property type="evidence" value="ECO:0007669"/>
    <property type="project" value="TreeGrafter"/>
</dbReference>
<dbReference type="EMBL" id="FONX01000015">
    <property type="protein sequence ID" value="SFF17755.1"/>
    <property type="molecule type" value="Genomic_DNA"/>
</dbReference>
<dbReference type="PROSITE" id="PS50977">
    <property type="entry name" value="HTH_TETR_2"/>
    <property type="match status" value="1"/>
</dbReference>
<feature type="domain" description="HTH tetR-type" evidence="6">
    <location>
        <begin position="10"/>
        <end position="70"/>
    </location>
</feature>
<dbReference type="SUPFAM" id="SSF46689">
    <property type="entry name" value="Homeodomain-like"/>
    <property type="match status" value="1"/>
</dbReference>
<gene>
    <name evidence="7" type="ORF">SAMN04489711_115100</name>
</gene>
<evidence type="ECO:0000256" key="2">
    <source>
        <dbReference type="ARBA" id="ARBA00023015"/>
    </source>
</evidence>
<dbReference type="Pfam" id="PF08361">
    <property type="entry name" value="TetR_C_2"/>
    <property type="match status" value="1"/>
</dbReference>
<dbReference type="OrthoDB" id="5816932at2"/>
<evidence type="ECO:0000256" key="3">
    <source>
        <dbReference type="ARBA" id="ARBA00023125"/>
    </source>
</evidence>
<dbReference type="InterPro" id="IPR036271">
    <property type="entry name" value="Tet_transcr_reg_TetR-rel_C_sf"/>
</dbReference>
<keyword evidence="2" id="KW-0805">Transcription regulation</keyword>
<dbReference type="InterPro" id="IPR009057">
    <property type="entry name" value="Homeodomain-like_sf"/>
</dbReference>
<evidence type="ECO:0000313" key="7">
    <source>
        <dbReference type="EMBL" id="SFF17755.1"/>
    </source>
</evidence>
<keyword evidence="8" id="KW-1185">Reference proteome</keyword>
<accession>A0A1I2GJJ1</accession>
<protein>
    <submittedName>
        <fullName evidence="7">Transcriptional regulator, TetR family</fullName>
    </submittedName>
</protein>
<organism evidence="7 8">
    <name type="scientific">Paracidovorax wautersii</name>
    <dbReference type="NCBI Taxonomy" id="1177982"/>
    <lineage>
        <taxon>Bacteria</taxon>
        <taxon>Pseudomonadati</taxon>
        <taxon>Pseudomonadota</taxon>
        <taxon>Betaproteobacteria</taxon>
        <taxon>Burkholderiales</taxon>
        <taxon>Comamonadaceae</taxon>
        <taxon>Paracidovorax</taxon>
    </lineage>
</organism>
<feature type="DNA-binding region" description="H-T-H motif" evidence="5">
    <location>
        <begin position="33"/>
        <end position="52"/>
    </location>
</feature>
<dbReference type="InterPro" id="IPR001647">
    <property type="entry name" value="HTH_TetR"/>
</dbReference>
<evidence type="ECO:0000256" key="4">
    <source>
        <dbReference type="ARBA" id="ARBA00023163"/>
    </source>
</evidence>